<gene>
    <name evidence="2" type="ORF">BDA96_01G111400</name>
</gene>
<dbReference type="AlphaFoldDB" id="A0A921RX63"/>
<feature type="region of interest" description="Disordered" evidence="1">
    <location>
        <begin position="1"/>
        <end position="23"/>
    </location>
</feature>
<organism evidence="2 3">
    <name type="scientific">Sorghum bicolor</name>
    <name type="common">Sorghum</name>
    <name type="synonym">Sorghum vulgare</name>
    <dbReference type="NCBI Taxonomy" id="4558"/>
    <lineage>
        <taxon>Eukaryota</taxon>
        <taxon>Viridiplantae</taxon>
        <taxon>Streptophyta</taxon>
        <taxon>Embryophyta</taxon>
        <taxon>Tracheophyta</taxon>
        <taxon>Spermatophyta</taxon>
        <taxon>Magnoliopsida</taxon>
        <taxon>Liliopsida</taxon>
        <taxon>Poales</taxon>
        <taxon>Poaceae</taxon>
        <taxon>PACMAD clade</taxon>
        <taxon>Panicoideae</taxon>
        <taxon>Andropogonodae</taxon>
        <taxon>Andropogoneae</taxon>
        <taxon>Sorghinae</taxon>
        <taxon>Sorghum</taxon>
    </lineage>
</organism>
<evidence type="ECO:0000256" key="1">
    <source>
        <dbReference type="SAM" id="MobiDB-lite"/>
    </source>
</evidence>
<dbReference type="Proteomes" id="UP000807115">
    <property type="component" value="Chromosome 1"/>
</dbReference>
<evidence type="ECO:0000313" key="3">
    <source>
        <dbReference type="Proteomes" id="UP000807115"/>
    </source>
</evidence>
<sequence>MLAVDAPQPRDKTGMLPDDDDHESAVSTVARILERTPRLETLSLFFLPEPHPHPFPMLADAWAWHELRYNPHARLAVPPDVVEIPCCLRETTMEINLVHYQGSAAQRALAKFLLCNSRRTAAALPRRGWRRRRRAATWPGGGGSPLRVSGKILFVFFFCCVALNVHTIRRPWQQHTP</sequence>
<name>A0A921RX63_SORBI</name>
<accession>A0A921RX63</accession>
<evidence type="ECO:0008006" key="4">
    <source>
        <dbReference type="Google" id="ProtNLM"/>
    </source>
</evidence>
<proteinExistence type="predicted"/>
<comment type="caution">
    <text evidence="2">The sequence shown here is derived from an EMBL/GenBank/DDBJ whole genome shotgun (WGS) entry which is preliminary data.</text>
</comment>
<dbReference type="EMBL" id="CM027680">
    <property type="protein sequence ID" value="KAG0547801.1"/>
    <property type="molecule type" value="Genomic_DNA"/>
</dbReference>
<reference evidence="2" key="1">
    <citation type="journal article" date="2019" name="BMC Genomics">
        <title>A new reference genome for Sorghum bicolor reveals high levels of sequence similarity between sweet and grain genotypes: implications for the genetics of sugar metabolism.</title>
        <authorList>
            <person name="Cooper E.A."/>
            <person name="Brenton Z.W."/>
            <person name="Flinn B.S."/>
            <person name="Jenkins J."/>
            <person name="Shu S."/>
            <person name="Flowers D."/>
            <person name="Luo F."/>
            <person name="Wang Y."/>
            <person name="Xia P."/>
            <person name="Barry K."/>
            <person name="Daum C."/>
            <person name="Lipzen A."/>
            <person name="Yoshinaga Y."/>
            <person name="Schmutz J."/>
            <person name="Saski C."/>
            <person name="Vermerris W."/>
            <person name="Kresovich S."/>
        </authorList>
    </citation>
    <scope>NUCLEOTIDE SEQUENCE</scope>
</reference>
<evidence type="ECO:0000313" key="2">
    <source>
        <dbReference type="EMBL" id="KAG0547801.1"/>
    </source>
</evidence>
<reference evidence="2" key="2">
    <citation type="submission" date="2020-10" db="EMBL/GenBank/DDBJ databases">
        <authorList>
            <person name="Cooper E.A."/>
            <person name="Brenton Z.W."/>
            <person name="Flinn B.S."/>
            <person name="Jenkins J."/>
            <person name="Shu S."/>
            <person name="Flowers D."/>
            <person name="Luo F."/>
            <person name="Wang Y."/>
            <person name="Xia P."/>
            <person name="Barry K."/>
            <person name="Daum C."/>
            <person name="Lipzen A."/>
            <person name="Yoshinaga Y."/>
            <person name="Schmutz J."/>
            <person name="Saski C."/>
            <person name="Vermerris W."/>
            <person name="Kresovich S."/>
        </authorList>
    </citation>
    <scope>NUCLEOTIDE SEQUENCE</scope>
</reference>
<protein>
    <recommendedName>
        <fullName evidence="4">FBD domain-containing protein</fullName>
    </recommendedName>
</protein>